<dbReference type="Gramene" id="OMERI03G13930.1">
    <property type="protein sequence ID" value="OMERI03G13930.1"/>
    <property type="gene ID" value="OMERI03G13930"/>
</dbReference>
<keyword evidence="11 12" id="KW-0119">Carbohydrate metabolism</keyword>
<dbReference type="Gramene" id="OMERI03G13930.2">
    <property type="protein sequence ID" value="OMERI03G13930.2"/>
    <property type="gene ID" value="OMERI03G13930"/>
</dbReference>
<dbReference type="GO" id="GO:0045893">
    <property type="term" value="P:positive regulation of DNA-templated transcription"/>
    <property type="evidence" value="ECO:0007669"/>
    <property type="project" value="UniProtKB-ARBA"/>
</dbReference>
<proteinExistence type="inferred from homology"/>
<reference evidence="17" key="2">
    <citation type="submission" date="2018-05" db="EMBL/GenBank/DDBJ databases">
        <title>OmerRS3 (Oryza meridionalis Reference Sequence Version 3).</title>
        <authorList>
            <person name="Zhang J."/>
            <person name="Kudrna D."/>
            <person name="Lee S."/>
            <person name="Talag J."/>
            <person name="Welchert J."/>
            <person name="Wing R.A."/>
        </authorList>
    </citation>
    <scope>NUCLEOTIDE SEQUENCE [LARGE SCALE GENOMIC DNA]</scope>
    <source>
        <strain evidence="17">OR44</strain>
    </source>
</reference>
<dbReference type="PANTHER" id="PTHR23429:SF4">
    <property type="entry name" value="INACTIVE GLUCOSE-6-PHOSPHATE 1-DEHYDROGENASE 4, CHLOROPLASTIC"/>
    <property type="match status" value="1"/>
</dbReference>
<keyword evidence="13" id="KW-0175">Coiled coil</keyword>
<dbReference type="GO" id="GO:0006098">
    <property type="term" value="P:pentose-phosphate shunt"/>
    <property type="evidence" value="ECO:0007669"/>
    <property type="project" value="UniProtKB-UniPathway"/>
</dbReference>
<dbReference type="SUPFAM" id="SSF55347">
    <property type="entry name" value="Glyceraldehyde-3-phosphate dehydrogenase-like, C-terminal domain"/>
    <property type="match status" value="1"/>
</dbReference>
<dbReference type="NCBIfam" id="TIGR00871">
    <property type="entry name" value="zwf"/>
    <property type="match status" value="1"/>
</dbReference>
<reference evidence="17" key="1">
    <citation type="submission" date="2015-04" db="UniProtKB">
        <authorList>
            <consortium name="EnsemblPlants"/>
        </authorList>
    </citation>
    <scope>IDENTIFICATION</scope>
</reference>
<dbReference type="GO" id="GO:0043565">
    <property type="term" value="F:sequence-specific DNA binding"/>
    <property type="evidence" value="ECO:0007669"/>
    <property type="project" value="InterPro"/>
</dbReference>
<dbReference type="AlphaFoldDB" id="A0A0E0CZR5"/>
<keyword evidence="6 12" id="KW-0521">NADP</keyword>
<dbReference type="Pfam" id="PF02781">
    <property type="entry name" value="G6PD_C"/>
    <property type="match status" value="1"/>
</dbReference>
<comment type="pathway">
    <text evidence="12">Carbohydrate degradation; pentose phosphate pathway; D-ribulose 5-phosphate from D-glucose 6-phosphate (oxidative stage): step 1/3.</text>
</comment>
<sequence>MADASSRTDTSTVLDTDDKNQMVDGQSGAIVPSNSSDRSDRSDKPMDQKVLRRLAQNREAARKSRLRKKAYVQQLESSKLKLASLEQEINKARQQGIYISSSGDQTHAMSGNGAMTFDLEYARWLEEQNKQINELRTAVNAHASDSDLRLIVDGIMAHYDEIFRLKGVAAKADVFHILSGMWKTPAERCFLWLGGFRSSELLKLLVNQLEPLTEQQLLGLSNLQQSSQQAEDALSQGMEALQQSLADTLAGSLGPSGSSGNVANYMGQMAMAMGKLGTLENFLRQADNLRQQTLHQMQRILTIRQAARALLAIHDYFSRMAGLAVSASPAPAQASFRPAAAASRFGPCAQVAGPAANFRTRVCGLRCLIAAKLKFRKTLKRHGWQLRRNLEVRANDKVPDWLEATPLTENIMSRDVQLAYDSGGETSNTCPDTLDSSVIEQSSMHHKLNPSETHSPVLKEDPVLFDDPPESAAPLCIAVIGATGELAKNKVFPALFALYYSGFLPQNVGIFGYSRKTLTDEDLRSMIEANLTCRVDHHENCDEKLNEFLKRTYYIDAGYDNKDGMVKLNSRMSQIEGNCAANRIFYLAVPQEALLDVALSLADSAQTMQGWNRIIIEKPFGFTGLSSHRVTQSLLSRFEEEQIYRIDHLLGKDLIENLTVLRFSNLVFEPLWSRTYIRNVQVIFSEETAAEIQGRYFGNYGIIRDIVHSHILQTIALFAMEPPVSLDGEDIRDEKVKVLRSIRQVNLEDVVLGQLKDTSVKVDRYTKSLTPTYFAAAMYIDNSRWDGVPFLIKTGIGLMENRAEIRIQFRHVPGNIYRERFGHDIDLDTNELILRDQPEEAILLKVNNKVPGLGLQLDASELNLLYRDRYNVELPDSYEHLLLDVLDGDSHLFMRSDEVAAAWNVLTPLIHEIDQNRIAPELYEAGGRGPVNAYYLAAKHGVRLDDEWSAILLKVFPQIAPPGAAEAEKCMRRLSTSFGTCGFPRGGAEKQSKGAVSLLGTTGSFTCAANASRTSRDVKAVPESMIVPPVPFFRANSDSGTGSLVDPTVMPFSER</sequence>
<dbReference type="PROSITE" id="PS51806">
    <property type="entry name" value="DOG1"/>
    <property type="match status" value="1"/>
</dbReference>
<dbReference type="GO" id="GO:0005634">
    <property type="term" value="C:nucleus"/>
    <property type="evidence" value="ECO:0007669"/>
    <property type="project" value="UniProtKB-SubCell"/>
</dbReference>
<dbReference type="SMART" id="SM00338">
    <property type="entry name" value="BRLZ"/>
    <property type="match status" value="1"/>
</dbReference>
<dbReference type="STRING" id="40149.A0A0E0CZR5"/>
<dbReference type="GO" id="GO:0006351">
    <property type="term" value="P:DNA-templated transcription"/>
    <property type="evidence" value="ECO:0007669"/>
    <property type="project" value="InterPro"/>
</dbReference>
<dbReference type="PROSITE" id="PS50217">
    <property type="entry name" value="BZIP"/>
    <property type="match status" value="1"/>
</dbReference>
<keyword evidence="4 12" id="KW-0313">Glucose metabolism</keyword>
<evidence type="ECO:0000256" key="3">
    <source>
        <dbReference type="ARBA" id="ARBA00009975"/>
    </source>
</evidence>
<evidence type="ECO:0000256" key="5">
    <source>
        <dbReference type="ARBA" id="ARBA00022821"/>
    </source>
</evidence>
<dbReference type="EnsemblPlants" id="OMERI03G13930.2">
    <property type="protein sequence ID" value="OMERI03G13930.2"/>
    <property type="gene ID" value="OMERI03G13930"/>
</dbReference>
<protein>
    <recommendedName>
        <fullName evidence="12">Glucose-6-phosphate 1-dehydrogenase</fullName>
        <ecNumber evidence="12">1.1.1.49</ecNumber>
    </recommendedName>
</protein>
<dbReference type="GO" id="GO:0004345">
    <property type="term" value="F:glucose-6-phosphate dehydrogenase activity"/>
    <property type="evidence" value="ECO:0007669"/>
    <property type="project" value="UniProtKB-EC"/>
</dbReference>
<dbReference type="UniPathway" id="UPA00115">
    <property type="reaction ID" value="UER00408"/>
</dbReference>
<dbReference type="EnsemblPlants" id="OMERI03G13930.1">
    <property type="protein sequence ID" value="OMERI03G13930.1"/>
    <property type="gene ID" value="OMERI03G13930"/>
</dbReference>
<dbReference type="InterPro" id="IPR001282">
    <property type="entry name" value="G6P_DH"/>
</dbReference>
<evidence type="ECO:0000256" key="10">
    <source>
        <dbReference type="ARBA" id="ARBA00023242"/>
    </source>
</evidence>
<dbReference type="Gene3D" id="1.20.5.170">
    <property type="match status" value="1"/>
</dbReference>
<keyword evidence="5" id="KW-0611">Plant defense</keyword>
<keyword evidence="10" id="KW-0539">Nucleus</keyword>
<dbReference type="Gene3D" id="3.40.50.720">
    <property type="entry name" value="NAD(P)-binding Rossmann-like Domain"/>
    <property type="match status" value="1"/>
</dbReference>
<keyword evidence="7" id="KW-0805">Transcription regulation</keyword>
<dbReference type="EC" id="1.1.1.49" evidence="12"/>
<dbReference type="Pfam" id="PF00479">
    <property type="entry name" value="G6PD_N"/>
    <property type="match status" value="1"/>
</dbReference>
<evidence type="ECO:0000256" key="9">
    <source>
        <dbReference type="ARBA" id="ARBA00023163"/>
    </source>
</evidence>
<dbReference type="CDD" id="cd14708">
    <property type="entry name" value="bZIP_HBP1b-like"/>
    <property type="match status" value="1"/>
</dbReference>
<evidence type="ECO:0000256" key="6">
    <source>
        <dbReference type="ARBA" id="ARBA00022857"/>
    </source>
</evidence>
<dbReference type="FunFam" id="1.20.5.170:FF:000019">
    <property type="entry name" value="BZIP family transcription factor"/>
    <property type="match status" value="1"/>
</dbReference>
<evidence type="ECO:0000256" key="4">
    <source>
        <dbReference type="ARBA" id="ARBA00022526"/>
    </source>
</evidence>
<dbReference type="InterPro" id="IPR022675">
    <property type="entry name" value="G6P_DH_C"/>
</dbReference>
<dbReference type="GO" id="GO:0006006">
    <property type="term" value="P:glucose metabolic process"/>
    <property type="evidence" value="ECO:0007669"/>
    <property type="project" value="UniProtKB-KW"/>
</dbReference>
<dbReference type="Pfam" id="PF00170">
    <property type="entry name" value="bZIP_1"/>
    <property type="match status" value="1"/>
</dbReference>
<dbReference type="GO" id="GO:0006952">
    <property type="term" value="P:defense response"/>
    <property type="evidence" value="ECO:0007669"/>
    <property type="project" value="UniProtKB-KW"/>
</dbReference>
<evidence type="ECO:0000256" key="8">
    <source>
        <dbReference type="ARBA" id="ARBA00023125"/>
    </source>
</evidence>
<comment type="similarity">
    <text evidence="3 12">Belongs to the glucose-6-phosphate dehydrogenase family.</text>
</comment>
<keyword evidence="9" id="KW-0804">Transcription</keyword>
<dbReference type="GO" id="GO:0003700">
    <property type="term" value="F:DNA-binding transcription factor activity"/>
    <property type="evidence" value="ECO:0007669"/>
    <property type="project" value="InterPro"/>
</dbReference>
<evidence type="ECO:0000313" key="18">
    <source>
        <dbReference type="Proteomes" id="UP000008021"/>
    </source>
</evidence>
<evidence type="ECO:0000256" key="2">
    <source>
        <dbReference type="ARBA" id="ARBA00007163"/>
    </source>
</evidence>
<comment type="subcellular location">
    <subcellularLocation>
        <location evidence="1">Nucleus</location>
    </subcellularLocation>
</comment>
<comment type="function">
    <text evidence="12">Catalyzes the rate-limiting step of the oxidative pentose-phosphate pathway, which represents a route for the dissimilation of carbohydrates besides glycolysis.</text>
</comment>
<feature type="domain" description="BZIP" evidence="15">
    <location>
        <begin position="47"/>
        <end position="91"/>
    </location>
</feature>
<evidence type="ECO:0000259" key="16">
    <source>
        <dbReference type="PROSITE" id="PS51806"/>
    </source>
</evidence>
<comment type="similarity">
    <text evidence="2">Belongs to the bZIP family.</text>
</comment>
<keyword evidence="12" id="KW-0560">Oxidoreductase</keyword>
<dbReference type="Gene3D" id="3.30.360.10">
    <property type="entry name" value="Dihydrodipicolinate Reductase, domain 2"/>
    <property type="match status" value="1"/>
</dbReference>
<dbReference type="GO" id="GO:0050661">
    <property type="term" value="F:NADP binding"/>
    <property type="evidence" value="ECO:0007669"/>
    <property type="project" value="InterPro"/>
</dbReference>
<dbReference type="HAMAP" id="MF_00966">
    <property type="entry name" value="G6PD"/>
    <property type="match status" value="1"/>
</dbReference>
<evidence type="ECO:0000256" key="1">
    <source>
        <dbReference type="ARBA" id="ARBA00004123"/>
    </source>
</evidence>
<name>A0A0E0CZR5_9ORYZ</name>
<keyword evidence="18" id="KW-1185">Reference proteome</keyword>
<evidence type="ECO:0000259" key="15">
    <source>
        <dbReference type="PROSITE" id="PS50217"/>
    </source>
</evidence>
<dbReference type="SUPFAM" id="SSF57959">
    <property type="entry name" value="Leucine zipper domain"/>
    <property type="match status" value="1"/>
</dbReference>
<dbReference type="SUPFAM" id="SSF51735">
    <property type="entry name" value="NAD(P)-binding Rossmann-fold domains"/>
    <property type="match status" value="1"/>
</dbReference>
<accession>A0A0E0CZR5</accession>
<comment type="catalytic activity">
    <reaction evidence="12">
        <text>D-glucose 6-phosphate + NADP(+) = 6-phospho-D-glucono-1,5-lactone + NADPH + H(+)</text>
        <dbReference type="Rhea" id="RHEA:15841"/>
        <dbReference type="ChEBI" id="CHEBI:15378"/>
        <dbReference type="ChEBI" id="CHEBI:57783"/>
        <dbReference type="ChEBI" id="CHEBI:57955"/>
        <dbReference type="ChEBI" id="CHEBI:58349"/>
        <dbReference type="ChEBI" id="CHEBI:61548"/>
        <dbReference type="EC" id="1.1.1.49"/>
    </reaction>
</comment>
<dbReference type="PRINTS" id="PR00079">
    <property type="entry name" value="G6PDHDRGNASE"/>
</dbReference>
<dbReference type="eggNOG" id="KOG0563">
    <property type="taxonomic scope" value="Eukaryota"/>
</dbReference>
<evidence type="ECO:0000256" key="13">
    <source>
        <dbReference type="SAM" id="Coils"/>
    </source>
</evidence>
<feature type="domain" description="DOG1" evidence="16">
    <location>
        <begin position="114"/>
        <end position="330"/>
    </location>
</feature>
<dbReference type="InterPro" id="IPR022674">
    <property type="entry name" value="G6P_DH_NAD-bd"/>
</dbReference>
<evidence type="ECO:0000313" key="17">
    <source>
        <dbReference type="EnsemblPlants" id="OMERI03G13930.2"/>
    </source>
</evidence>
<evidence type="ECO:0000256" key="12">
    <source>
        <dbReference type="RuleBase" id="RU362120"/>
    </source>
</evidence>
<dbReference type="InterPro" id="IPR025422">
    <property type="entry name" value="TGA_domain"/>
</dbReference>
<keyword evidence="8" id="KW-0238">DNA-binding</keyword>
<dbReference type="Proteomes" id="UP000008021">
    <property type="component" value="Chromosome 3"/>
</dbReference>
<organism evidence="17">
    <name type="scientific">Oryza meridionalis</name>
    <dbReference type="NCBI Taxonomy" id="40149"/>
    <lineage>
        <taxon>Eukaryota</taxon>
        <taxon>Viridiplantae</taxon>
        <taxon>Streptophyta</taxon>
        <taxon>Embryophyta</taxon>
        <taxon>Tracheophyta</taxon>
        <taxon>Spermatophyta</taxon>
        <taxon>Magnoliopsida</taxon>
        <taxon>Liliopsida</taxon>
        <taxon>Poales</taxon>
        <taxon>Poaceae</taxon>
        <taxon>BOP clade</taxon>
        <taxon>Oryzoideae</taxon>
        <taxon>Oryzeae</taxon>
        <taxon>Oryzinae</taxon>
        <taxon>Oryza</taxon>
    </lineage>
</organism>
<dbReference type="InterPro" id="IPR036291">
    <property type="entry name" value="NAD(P)-bd_dom_sf"/>
</dbReference>
<dbReference type="PROSITE" id="PS00036">
    <property type="entry name" value="BZIP_BASIC"/>
    <property type="match status" value="1"/>
</dbReference>
<dbReference type="InterPro" id="IPR004827">
    <property type="entry name" value="bZIP"/>
</dbReference>
<feature type="region of interest" description="Disordered" evidence="14">
    <location>
        <begin position="1"/>
        <end position="48"/>
    </location>
</feature>
<evidence type="ECO:0000256" key="14">
    <source>
        <dbReference type="SAM" id="MobiDB-lite"/>
    </source>
</evidence>
<dbReference type="FunFam" id="3.30.360.10:FF:000018">
    <property type="entry name" value="Glucose-6-phosphate 1-dehydrogenase"/>
    <property type="match status" value="1"/>
</dbReference>
<evidence type="ECO:0000256" key="7">
    <source>
        <dbReference type="ARBA" id="ARBA00023015"/>
    </source>
</evidence>
<dbReference type="HOGENOM" id="CLU_010657_0_0_1"/>
<dbReference type="Pfam" id="PF14144">
    <property type="entry name" value="DOG1"/>
    <property type="match status" value="1"/>
</dbReference>
<feature type="coiled-coil region" evidence="13">
    <location>
        <begin position="68"/>
        <end position="95"/>
    </location>
</feature>
<feature type="compositionally biased region" description="Polar residues" evidence="14">
    <location>
        <begin position="1"/>
        <end position="14"/>
    </location>
</feature>
<dbReference type="InterPro" id="IPR046347">
    <property type="entry name" value="bZIP_sf"/>
</dbReference>
<dbReference type="PANTHER" id="PTHR23429">
    <property type="entry name" value="GLUCOSE-6-PHOSPHATE 1-DEHYDROGENASE G6PD"/>
    <property type="match status" value="1"/>
</dbReference>
<feature type="compositionally biased region" description="Basic and acidic residues" evidence="14">
    <location>
        <begin position="37"/>
        <end position="48"/>
    </location>
</feature>
<evidence type="ECO:0000256" key="11">
    <source>
        <dbReference type="ARBA" id="ARBA00023277"/>
    </source>
</evidence>